<accession>A0A8H6JKP6</accession>
<evidence type="ECO:0000313" key="2">
    <source>
        <dbReference type="EMBL" id="KAF6814380.1"/>
    </source>
</evidence>
<evidence type="ECO:0000256" key="1">
    <source>
        <dbReference type="SAM" id="MobiDB-lite"/>
    </source>
</evidence>
<proteinExistence type="predicted"/>
<name>A0A8H6JKP6_9PEZI</name>
<comment type="caution">
    <text evidence="2">The sequence shown here is derived from an EMBL/GenBank/DDBJ whole genome shotgun (WGS) entry which is preliminary data.</text>
</comment>
<evidence type="ECO:0000313" key="3">
    <source>
        <dbReference type="Proteomes" id="UP000652219"/>
    </source>
</evidence>
<gene>
    <name evidence="2" type="ORF">CSOJ01_04103</name>
</gene>
<keyword evidence="3" id="KW-1185">Reference proteome</keyword>
<reference evidence="2 3" key="1">
    <citation type="journal article" date="2020" name="Phytopathology">
        <title>Genome Sequence Resources of Colletotrichum truncatum, C. plurivorum, C. musicola, and C. sojae: Four Species Pathogenic to Soybean (Glycine max).</title>
        <authorList>
            <person name="Rogerio F."/>
            <person name="Boufleur T.R."/>
            <person name="Ciampi-Guillardi M."/>
            <person name="Sukno S.A."/>
            <person name="Thon M.R."/>
            <person name="Massola Junior N.S."/>
            <person name="Baroncelli R."/>
        </authorList>
    </citation>
    <scope>NUCLEOTIDE SEQUENCE [LARGE SCALE GENOMIC DNA]</scope>
    <source>
        <strain evidence="2 3">LFN0009</strain>
    </source>
</reference>
<dbReference type="Proteomes" id="UP000652219">
    <property type="component" value="Unassembled WGS sequence"/>
</dbReference>
<dbReference type="EMBL" id="WIGN01000044">
    <property type="protein sequence ID" value="KAF6814380.1"/>
    <property type="molecule type" value="Genomic_DNA"/>
</dbReference>
<sequence length="119" mass="13112">MQKLDRTYVPPLFYGTLPHVIAWQVDSRKWERVKERDPVSKGGGWSARIMSRQAVMVRIQAGEAGLANESTGRLNLARAKAQKRCGDARAATEFPRLSAPVPRTQPGARVGIEAPQAMS</sequence>
<organism evidence="2 3">
    <name type="scientific">Colletotrichum sojae</name>
    <dbReference type="NCBI Taxonomy" id="2175907"/>
    <lineage>
        <taxon>Eukaryota</taxon>
        <taxon>Fungi</taxon>
        <taxon>Dikarya</taxon>
        <taxon>Ascomycota</taxon>
        <taxon>Pezizomycotina</taxon>
        <taxon>Sordariomycetes</taxon>
        <taxon>Hypocreomycetidae</taxon>
        <taxon>Glomerellales</taxon>
        <taxon>Glomerellaceae</taxon>
        <taxon>Colletotrichum</taxon>
        <taxon>Colletotrichum orchidearum species complex</taxon>
    </lineage>
</organism>
<feature type="region of interest" description="Disordered" evidence="1">
    <location>
        <begin position="89"/>
        <end position="119"/>
    </location>
</feature>
<dbReference type="AlphaFoldDB" id="A0A8H6JKP6"/>
<protein>
    <submittedName>
        <fullName evidence="2">Uncharacterized protein</fullName>
    </submittedName>
</protein>